<dbReference type="EMBL" id="JACIUY010000042">
    <property type="protein sequence ID" value="MBB1085425.1"/>
    <property type="molecule type" value="Genomic_DNA"/>
</dbReference>
<feature type="transmembrane region" description="Helical" evidence="1">
    <location>
        <begin position="55"/>
        <end position="77"/>
    </location>
</feature>
<keyword evidence="1" id="KW-1133">Transmembrane helix</keyword>
<comment type="caution">
    <text evidence="3">The sequence shown here is derived from an EMBL/GenBank/DDBJ whole genome shotgun (WGS) entry which is preliminary data.</text>
</comment>
<dbReference type="Proteomes" id="UP000544052">
    <property type="component" value="Unassembled WGS sequence"/>
</dbReference>
<protein>
    <submittedName>
        <fullName evidence="3">Uncharacterized protein</fullName>
    </submittedName>
</protein>
<organism evidence="3 4">
    <name type="scientific">Limosilactobacillus fastidiosus</name>
    <dbReference type="NCBI Taxonomy" id="2759855"/>
    <lineage>
        <taxon>Bacteria</taxon>
        <taxon>Bacillati</taxon>
        <taxon>Bacillota</taxon>
        <taxon>Bacilli</taxon>
        <taxon>Lactobacillales</taxon>
        <taxon>Lactobacillaceae</taxon>
        <taxon>Limosilactobacillus</taxon>
    </lineage>
</organism>
<evidence type="ECO:0000313" key="3">
    <source>
        <dbReference type="EMBL" id="MBB1085425.1"/>
    </source>
</evidence>
<dbReference type="AlphaFoldDB" id="A0A7W3YBR5"/>
<evidence type="ECO:0000313" key="5">
    <source>
        <dbReference type="Proteomes" id="UP000544052"/>
    </source>
</evidence>
<keyword evidence="1" id="KW-0472">Membrane</keyword>
<feature type="transmembrane region" description="Helical" evidence="1">
    <location>
        <begin position="114"/>
        <end position="132"/>
    </location>
</feature>
<proteinExistence type="predicted"/>
<feature type="transmembrane region" description="Helical" evidence="1">
    <location>
        <begin position="89"/>
        <end position="108"/>
    </location>
</feature>
<keyword evidence="1" id="KW-0812">Transmembrane</keyword>
<evidence type="ECO:0000256" key="1">
    <source>
        <dbReference type="SAM" id="Phobius"/>
    </source>
</evidence>
<sequence>MKEFFKKTRELSWEYIVFSIYLVCSIIFCSLLNSYNKKLTGKNPLEVMLYDNGSSWNYLIWAFVLIIAGCVILSVFWKFRNKVSNTESVLTLLGLMILTAVIIIMLIYFIQNPILRAVAILFLGGSSFMAALND</sequence>
<dbReference type="EMBL" id="JACIUZ010000036">
    <property type="protein sequence ID" value="MBB1063159.1"/>
    <property type="molecule type" value="Genomic_DNA"/>
</dbReference>
<gene>
    <name evidence="3" type="ORF">H5R63_01160</name>
    <name evidence="2" type="ORF">H5R64_05200</name>
</gene>
<feature type="transmembrane region" description="Helical" evidence="1">
    <location>
        <begin position="12"/>
        <end position="35"/>
    </location>
</feature>
<dbReference type="RefSeq" id="WP_182580259.1">
    <property type="nucleotide sequence ID" value="NZ_JACIUZ010000036.1"/>
</dbReference>
<accession>A0A7W3YBR5</accession>
<dbReference type="Proteomes" id="UP000518255">
    <property type="component" value="Unassembled WGS sequence"/>
</dbReference>
<reference evidence="4 5" key="1">
    <citation type="submission" date="2020-07" db="EMBL/GenBank/DDBJ databases">
        <title>Description of Limosilactobacillus balticus sp. nov., Limosilactobacillus agrestis sp. nov., Limosilactobacillus albertensis sp. nov., Limosilactobacillus rudii sp. nov., Limosilactobacillus fastidiosus sp. nov., five novel Limosilactobacillus species isolated from the vertebrate gastrointestinal tract, and proposal of 6 subspecies of Limosilactobacillus reuteri adapted to the gastrointestinal tract of specific vertebrate hosts.</title>
        <authorList>
            <person name="Li F."/>
            <person name="Cheng C."/>
            <person name="Zheng J."/>
            <person name="Quevedo R.M."/>
            <person name="Li J."/>
            <person name="Roos S."/>
            <person name="Gaenzle M.G."/>
            <person name="Walter J."/>
        </authorList>
    </citation>
    <scope>NUCLEOTIDE SEQUENCE [LARGE SCALE GENOMIC DNA]</scope>
    <source>
        <strain evidence="3 4">WF-MA3-C</strain>
        <strain evidence="2 5">WF-MO7-1</strain>
    </source>
</reference>
<evidence type="ECO:0000313" key="2">
    <source>
        <dbReference type="EMBL" id="MBB1063159.1"/>
    </source>
</evidence>
<name>A0A7W3YBR5_9LACO</name>
<keyword evidence="5" id="KW-1185">Reference proteome</keyword>
<evidence type="ECO:0000313" key="4">
    <source>
        <dbReference type="Proteomes" id="UP000518255"/>
    </source>
</evidence>